<evidence type="ECO:0000313" key="2">
    <source>
        <dbReference type="Proteomes" id="UP000199476"/>
    </source>
</evidence>
<gene>
    <name evidence="1" type="ORF">SAMN04488692_10211</name>
</gene>
<dbReference type="RefSeq" id="WP_159429752.1">
    <property type="nucleotide sequence ID" value="NZ_FNGO01000002.1"/>
</dbReference>
<evidence type="ECO:0000313" key="1">
    <source>
        <dbReference type="EMBL" id="SDL15379.1"/>
    </source>
</evidence>
<sequence>MVKHPELVYLVVKLILILGLTTFEAAEKVSEEHDISFDEIWAKIPEKFK</sequence>
<reference evidence="1 2" key="1">
    <citation type="submission" date="2016-10" db="EMBL/GenBank/DDBJ databases">
        <authorList>
            <person name="de Groot N.N."/>
        </authorList>
    </citation>
    <scope>NUCLEOTIDE SEQUENCE [LARGE SCALE GENOMIC DNA]</scope>
    <source>
        <strain evidence="1 2">SLAS-1</strain>
    </source>
</reference>
<dbReference type="STRING" id="321763.SAMN04488692_10211"/>
<organism evidence="1 2">
    <name type="scientific">Halarsenatibacter silvermanii</name>
    <dbReference type="NCBI Taxonomy" id="321763"/>
    <lineage>
        <taxon>Bacteria</taxon>
        <taxon>Bacillati</taxon>
        <taxon>Bacillota</taxon>
        <taxon>Clostridia</taxon>
        <taxon>Halanaerobiales</taxon>
        <taxon>Halarsenatibacteraceae</taxon>
        <taxon>Halarsenatibacter</taxon>
    </lineage>
</organism>
<proteinExistence type="predicted"/>
<accession>A0A1G9HR20</accession>
<dbReference type="AlphaFoldDB" id="A0A1G9HR20"/>
<keyword evidence="2" id="KW-1185">Reference proteome</keyword>
<name>A0A1G9HR20_9FIRM</name>
<protein>
    <submittedName>
        <fullName evidence="1">Uncharacterized protein</fullName>
    </submittedName>
</protein>
<dbReference type="EMBL" id="FNGO01000002">
    <property type="protein sequence ID" value="SDL15379.1"/>
    <property type="molecule type" value="Genomic_DNA"/>
</dbReference>
<dbReference type="Proteomes" id="UP000199476">
    <property type="component" value="Unassembled WGS sequence"/>
</dbReference>